<evidence type="ECO:0000313" key="8">
    <source>
        <dbReference type="Proteomes" id="UP000634136"/>
    </source>
</evidence>
<dbReference type="SUPFAM" id="SSF64268">
    <property type="entry name" value="PX domain"/>
    <property type="match status" value="1"/>
</dbReference>
<keyword evidence="8" id="KW-1185">Reference proteome</keyword>
<comment type="subcellular location">
    <subcellularLocation>
        <location evidence="1">Cytoplasm</location>
    </subcellularLocation>
</comment>
<feature type="compositionally biased region" description="Polar residues" evidence="3">
    <location>
        <begin position="712"/>
        <end position="728"/>
    </location>
</feature>
<dbReference type="Pfam" id="PF08628">
    <property type="entry name" value="Nexin_C"/>
    <property type="match status" value="1"/>
</dbReference>
<feature type="domain" description="PXA" evidence="6">
    <location>
        <begin position="66"/>
        <end position="270"/>
    </location>
</feature>
<name>A0A834XA37_9FABA</name>
<feature type="compositionally biased region" description="Low complexity" evidence="3">
    <location>
        <begin position="649"/>
        <end position="662"/>
    </location>
</feature>
<feature type="compositionally biased region" description="Polar residues" evidence="3">
    <location>
        <begin position="843"/>
        <end position="867"/>
    </location>
</feature>
<evidence type="ECO:0000256" key="3">
    <source>
        <dbReference type="SAM" id="MobiDB-lite"/>
    </source>
</evidence>
<evidence type="ECO:0000256" key="2">
    <source>
        <dbReference type="ARBA" id="ARBA00022490"/>
    </source>
</evidence>
<dbReference type="Pfam" id="PF00787">
    <property type="entry name" value="PX"/>
    <property type="match status" value="1"/>
</dbReference>
<dbReference type="PANTHER" id="PTHR22999:SF23">
    <property type="entry name" value="SORTING NEXIN-16"/>
    <property type="match status" value="1"/>
</dbReference>
<evidence type="ECO:0000259" key="6">
    <source>
        <dbReference type="PROSITE" id="PS51207"/>
    </source>
</evidence>
<feature type="compositionally biased region" description="Basic and acidic residues" evidence="3">
    <location>
        <begin position="424"/>
        <end position="440"/>
    </location>
</feature>
<feature type="signal peptide" evidence="4">
    <location>
        <begin position="1"/>
        <end position="24"/>
    </location>
</feature>
<dbReference type="EMBL" id="JAAIUW010000002">
    <property type="protein sequence ID" value="KAF7840890.1"/>
    <property type="molecule type" value="Genomic_DNA"/>
</dbReference>
<dbReference type="InterPro" id="IPR003114">
    <property type="entry name" value="Phox_assoc"/>
</dbReference>
<gene>
    <name evidence="7" type="ORF">G2W53_003188</name>
</gene>
<dbReference type="Proteomes" id="UP000634136">
    <property type="component" value="Unassembled WGS sequence"/>
</dbReference>
<dbReference type="GO" id="GO:0035091">
    <property type="term" value="F:phosphatidylinositol binding"/>
    <property type="evidence" value="ECO:0007669"/>
    <property type="project" value="InterPro"/>
</dbReference>
<dbReference type="PANTHER" id="PTHR22999">
    <property type="entry name" value="PX SERINE/THREONINE KINASE PXK"/>
    <property type="match status" value="1"/>
</dbReference>
<dbReference type="GO" id="GO:0005768">
    <property type="term" value="C:endosome"/>
    <property type="evidence" value="ECO:0007669"/>
    <property type="project" value="UniProtKB-ARBA"/>
</dbReference>
<dbReference type="InterPro" id="IPR013937">
    <property type="entry name" value="Sorting_nexin_C"/>
</dbReference>
<evidence type="ECO:0000259" key="5">
    <source>
        <dbReference type="PROSITE" id="PS50195"/>
    </source>
</evidence>
<dbReference type="InterPro" id="IPR051837">
    <property type="entry name" value="SortingNexin/PXDomain-PKLike"/>
</dbReference>
<keyword evidence="4" id="KW-0732">Signal</keyword>
<keyword evidence="2" id="KW-0963">Cytoplasm</keyword>
<dbReference type="PROSITE" id="PS50195">
    <property type="entry name" value="PX"/>
    <property type="match status" value="1"/>
</dbReference>
<organism evidence="7 8">
    <name type="scientific">Senna tora</name>
    <dbReference type="NCBI Taxonomy" id="362788"/>
    <lineage>
        <taxon>Eukaryota</taxon>
        <taxon>Viridiplantae</taxon>
        <taxon>Streptophyta</taxon>
        <taxon>Embryophyta</taxon>
        <taxon>Tracheophyta</taxon>
        <taxon>Spermatophyta</taxon>
        <taxon>Magnoliopsida</taxon>
        <taxon>eudicotyledons</taxon>
        <taxon>Gunneridae</taxon>
        <taxon>Pentapetalae</taxon>
        <taxon>rosids</taxon>
        <taxon>fabids</taxon>
        <taxon>Fabales</taxon>
        <taxon>Fabaceae</taxon>
        <taxon>Caesalpinioideae</taxon>
        <taxon>Cassia clade</taxon>
        <taxon>Senna</taxon>
    </lineage>
</organism>
<evidence type="ECO:0000313" key="7">
    <source>
        <dbReference type="EMBL" id="KAF7840890.1"/>
    </source>
</evidence>
<dbReference type="PROSITE" id="PS51207">
    <property type="entry name" value="PXA"/>
    <property type="match status" value="1"/>
</dbReference>
<dbReference type="GO" id="GO:0016020">
    <property type="term" value="C:membrane"/>
    <property type="evidence" value="ECO:0007669"/>
    <property type="project" value="UniProtKB-ARBA"/>
</dbReference>
<sequence>MLMNIPMSILVFSSLYILFDKVEFQWKVQARPKTFLSYFEKRQLSLNDSRLSTKPPPAKWKSKIGSPVVEAALNDFVDKMLKDFVIDLAYSGISSDKEFPDQLYALIMDALGEISARAKEINLVDLLTRCLVGVVGTSFPLSKVSTSSLADIVDLIGDHLGLFRKNQAAIGVDVMLTLSSEERDERLKYHMLNSKELHPALISPGSEYKVLQRLMRGVLALVLRHQEVHCPVIRSIAQEILTCLVMQPVLKLASPGFINELIEDLLLVVKDMNITGSKVDQSVSAASHCSHSVADGAAEDNHTSSSNKNPSANQGTDETQAKMHHQVETLLQSNTLQHEHLQGKPADWARVLEAATQRRTEVLTPENLENMWTKGTDYKKRENKNIKVEHGEHAFLEGKYSLHPVQSLGLDPLLNVGNRNGLESSHDPEKEPSLEEEHRVDEVRVCKSPLKRPDSAFHMGNQFFKEGGSNIAELQSHGFERDSEGLRMKNAPDMVTKREQGQLVPKLRCRVMGAYFEKLESKSFAVYSIAVTDAQNKTWNFDTLHRNLKDNPNYTLNLPPKRIFSSSTEDSFVLKRCILLDKYLQDLLSIANVIDQHEIWDFLSISSKNYSFGRSTSMMRTLAVSVDDAVDDIMRQFKGVSDGLMRKVAGPSPASEGSSTSSQNSFWNGDEIDKIVSRQNTSETMSSSDQEEAENKGSFVHENIDREEEQATRSNSDSELNSKGSPPYNTDEPGNLDLDRKHDLVLDARVGKEGPATNLTLIPDNLGEVPPEWTPPNVSVPILNLVDKILQLAMEDAIDDFLLRQIHWLRREDTIALGIRWIQDILWPGGTFFSKVKASQMESSDNGVSQKSSPTIEDSNESNSCKSGTGCFEQQLEAVRRASDIKKMLIDGAPTALVSLIGQKQYRRCAQDIYNFSQSTICVKQLSFAILELVLISIFPEMRNLVLKLHEHMHVHQPV</sequence>
<feature type="chain" id="PRO_5032720488" evidence="4">
    <location>
        <begin position="25"/>
        <end position="959"/>
    </location>
</feature>
<proteinExistence type="predicted"/>
<feature type="region of interest" description="Disordered" evidence="3">
    <location>
        <begin position="648"/>
        <end position="737"/>
    </location>
</feature>
<feature type="region of interest" description="Disordered" evidence="3">
    <location>
        <begin position="843"/>
        <end position="868"/>
    </location>
</feature>
<dbReference type="Pfam" id="PF02194">
    <property type="entry name" value="PXA"/>
    <property type="match status" value="1"/>
</dbReference>
<dbReference type="AlphaFoldDB" id="A0A834XA37"/>
<dbReference type="OrthoDB" id="120967at2759"/>
<accession>A0A834XA37</accession>
<dbReference type="InterPro" id="IPR001683">
    <property type="entry name" value="PX_dom"/>
</dbReference>
<feature type="compositionally biased region" description="Polar residues" evidence="3">
    <location>
        <begin position="677"/>
        <end position="688"/>
    </location>
</feature>
<feature type="region of interest" description="Disordered" evidence="3">
    <location>
        <begin position="295"/>
        <end position="320"/>
    </location>
</feature>
<evidence type="ECO:0000256" key="4">
    <source>
        <dbReference type="SAM" id="SignalP"/>
    </source>
</evidence>
<feature type="region of interest" description="Disordered" evidence="3">
    <location>
        <begin position="419"/>
        <end position="440"/>
    </location>
</feature>
<dbReference type="InterPro" id="IPR036871">
    <property type="entry name" value="PX_dom_sf"/>
</dbReference>
<reference evidence="7" key="1">
    <citation type="submission" date="2020-09" db="EMBL/GenBank/DDBJ databases">
        <title>Genome-Enabled Discovery of Anthraquinone Biosynthesis in Senna tora.</title>
        <authorList>
            <person name="Kang S.-H."/>
            <person name="Pandey R.P."/>
            <person name="Lee C.-M."/>
            <person name="Sim J.-S."/>
            <person name="Jeong J.-T."/>
            <person name="Choi B.-S."/>
            <person name="Jung M."/>
            <person name="Ginzburg D."/>
            <person name="Zhao K."/>
            <person name="Won S.Y."/>
            <person name="Oh T.-J."/>
            <person name="Yu Y."/>
            <person name="Kim N.-H."/>
            <person name="Lee O.R."/>
            <person name="Lee T.-H."/>
            <person name="Bashyal P."/>
            <person name="Kim T.-S."/>
            <person name="Lee W.-H."/>
            <person name="Kawkins C."/>
            <person name="Kim C.-K."/>
            <person name="Kim J.S."/>
            <person name="Ahn B.O."/>
            <person name="Rhee S.Y."/>
            <person name="Sohng J.K."/>
        </authorList>
    </citation>
    <scope>NUCLEOTIDE SEQUENCE</scope>
    <source>
        <tissue evidence="7">Leaf</tissue>
    </source>
</reference>
<feature type="domain" description="PX" evidence="5">
    <location>
        <begin position="505"/>
        <end position="610"/>
    </location>
</feature>
<protein>
    <submittedName>
        <fullName evidence="7">Sorting nexin-16</fullName>
    </submittedName>
</protein>
<evidence type="ECO:0000256" key="1">
    <source>
        <dbReference type="ARBA" id="ARBA00004496"/>
    </source>
</evidence>
<dbReference type="Gene3D" id="3.30.1520.10">
    <property type="entry name" value="Phox-like domain"/>
    <property type="match status" value="1"/>
</dbReference>
<feature type="compositionally biased region" description="Polar residues" evidence="3">
    <location>
        <begin position="303"/>
        <end position="318"/>
    </location>
</feature>
<comment type="caution">
    <text evidence="7">The sequence shown here is derived from an EMBL/GenBank/DDBJ whole genome shotgun (WGS) entry which is preliminary data.</text>
</comment>